<gene>
    <name evidence="4" type="ORF">SAMN06265361_10182</name>
</gene>
<dbReference type="InterPro" id="IPR010099">
    <property type="entry name" value="SDR39U1"/>
</dbReference>
<evidence type="ECO:0000313" key="4">
    <source>
        <dbReference type="EMBL" id="SMP00339.1"/>
    </source>
</evidence>
<dbReference type="NCBIfam" id="TIGR01777">
    <property type="entry name" value="yfcH"/>
    <property type="match status" value="1"/>
</dbReference>
<evidence type="ECO:0000313" key="5">
    <source>
        <dbReference type="Proteomes" id="UP001157946"/>
    </source>
</evidence>
<evidence type="ECO:0000259" key="2">
    <source>
        <dbReference type="Pfam" id="PF01370"/>
    </source>
</evidence>
<feature type="domain" description="NAD-dependent epimerase/dehydratase" evidence="2">
    <location>
        <begin position="3"/>
        <end position="213"/>
    </location>
</feature>
<comment type="caution">
    <text evidence="4">The sequence shown here is derived from an EMBL/GenBank/DDBJ whole genome shotgun (WGS) entry which is preliminary data.</text>
</comment>
<evidence type="ECO:0000256" key="1">
    <source>
        <dbReference type="ARBA" id="ARBA00009353"/>
    </source>
</evidence>
<evidence type="ECO:0000259" key="3">
    <source>
        <dbReference type="Pfam" id="PF08338"/>
    </source>
</evidence>
<dbReference type="PANTHER" id="PTHR11092:SF0">
    <property type="entry name" value="EPIMERASE FAMILY PROTEIN SDR39U1"/>
    <property type="match status" value="1"/>
</dbReference>
<dbReference type="PANTHER" id="PTHR11092">
    <property type="entry name" value="SUGAR NUCLEOTIDE EPIMERASE RELATED"/>
    <property type="match status" value="1"/>
</dbReference>
<dbReference type="InterPro" id="IPR013549">
    <property type="entry name" value="DUF1731"/>
</dbReference>
<dbReference type="RefSeq" id="WP_223248015.1">
    <property type="nucleotide sequence ID" value="NZ_FXTU01000001.1"/>
</dbReference>
<dbReference type="Proteomes" id="UP001157946">
    <property type="component" value="Unassembled WGS sequence"/>
</dbReference>
<comment type="similarity">
    <text evidence="1">Belongs to the NAD(P)-dependent epimerase/dehydratase family. SDR39U1 subfamily.</text>
</comment>
<reference evidence="4" key="1">
    <citation type="submission" date="2017-05" db="EMBL/GenBank/DDBJ databases">
        <authorList>
            <person name="Varghese N."/>
            <person name="Submissions S."/>
        </authorList>
    </citation>
    <scope>NUCLEOTIDE SEQUENCE</scope>
    <source>
        <strain evidence="4">DSM 45262</strain>
    </source>
</reference>
<dbReference type="Pfam" id="PF08338">
    <property type="entry name" value="DUF1731"/>
    <property type="match status" value="1"/>
</dbReference>
<proteinExistence type="inferred from homology"/>
<sequence length="299" mass="32233">MKIAVTGATGLIGGAVVKHLCSQGHEVVPLVRTALCEEPHIYWNPSHRELEVGKLEGMDAVIHLAGESIAGLRWTREKKKRILKSRVQSTRFLCQALAAMARPPKVLLSASAIGYYGDRPATEEVDENSPKGRGFLAEVAEAWEAAAEDARASGIRVVNMRFGMVLSNQGGAFPKMLYPFKWGLGGKLGSGRQPVSWVLLDEIPHVVSHLLEKEVCAGPVNVVSPAAVTNCDFAKAVADALGKPAKFHVPAPLVRLALGQMGKELLLGGCRVLPRVLLQTGYVFRYPELAPALTHLLGR</sequence>
<dbReference type="InterPro" id="IPR001509">
    <property type="entry name" value="Epimerase_deHydtase"/>
</dbReference>
<dbReference type="Gene3D" id="3.40.50.720">
    <property type="entry name" value="NAD(P)-binding Rossmann-like Domain"/>
    <property type="match status" value="1"/>
</dbReference>
<feature type="domain" description="DUF1731" evidence="3">
    <location>
        <begin position="249"/>
        <end position="296"/>
    </location>
</feature>
<dbReference type="SUPFAM" id="SSF51735">
    <property type="entry name" value="NAD(P)-binding Rossmann-fold domains"/>
    <property type="match status" value="1"/>
</dbReference>
<dbReference type="AlphaFoldDB" id="A0AA46ACN2"/>
<accession>A0AA46ACN2</accession>
<dbReference type="EMBL" id="FXTU01000001">
    <property type="protein sequence ID" value="SMP00339.1"/>
    <property type="molecule type" value="Genomic_DNA"/>
</dbReference>
<keyword evidence="5" id="KW-1185">Reference proteome</keyword>
<name>A0AA46ACN2_9BACL</name>
<evidence type="ECO:0008006" key="6">
    <source>
        <dbReference type="Google" id="ProtNLM"/>
    </source>
</evidence>
<organism evidence="4 5">
    <name type="scientific">Laceyella tengchongensis</name>
    <dbReference type="NCBI Taxonomy" id="574699"/>
    <lineage>
        <taxon>Bacteria</taxon>
        <taxon>Bacillati</taxon>
        <taxon>Bacillota</taxon>
        <taxon>Bacilli</taxon>
        <taxon>Bacillales</taxon>
        <taxon>Thermoactinomycetaceae</taxon>
        <taxon>Laceyella</taxon>
    </lineage>
</organism>
<dbReference type="InterPro" id="IPR036291">
    <property type="entry name" value="NAD(P)-bd_dom_sf"/>
</dbReference>
<protein>
    <recommendedName>
        <fullName evidence="6">TIGR01777 family protein</fullName>
    </recommendedName>
</protein>
<dbReference type="Pfam" id="PF01370">
    <property type="entry name" value="Epimerase"/>
    <property type="match status" value="1"/>
</dbReference>